<evidence type="ECO:0008006" key="2">
    <source>
        <dbReference type="Google" id="ProtNLM"/>
    </source>
</evidence>
<name>A0A9D9BX96_PROMR</name>
<accession>A0A9D9BX96</accession>
<evidence type="ECO:0000313" key="1">
    <source>
        <dbReference type="EMBL" id="MBO6987344.1"/>
    </source>
</evidence>
<dbReference type="EMBL" id="JAEPLE010000001">
    <property type="protein sequence ID" value="MBO6987344.1"/>
    <property type="molecule type" value="Genomic_DNA"/>
</dbReference>
<gene>
    <name evidence="1" type="ORF">JJ833_00600</name>
</gene>
<protein>
    <recommendedName>
        <fullName evidence="2">DUF718 domain-containing protein</fullName>
    </recommendedName>
</protein>
<reference evidence="1" key="1">
    <citation type="journal article" date="2021" name="Front. Mar. Sci.">
        <title>Genomes of Diverse Isolates of Prochlorococcus High-Light-Adapted Clade II in the Western Pacific Ocean.</title>
        <authorList>
            <person name="Yan W."/>
            <person name="Feng X."/>
            <person name="Zhang W."/>
            <person name="Nawaz M.Z."/>
            <person name="Luo T."/>
            <person name="Zhang R."/>
            <person name="Jiao N."/>
        </authorList>
    </citation>
    <scope>NUCLEOTIDE SEQUENCE</scope>
    <source>
        <strain evidence="1">XMU1424</strain>
    </source>
</reference>
<sequence length="102" mass="11578">MTAQNFMNVVRFKLKSDCIEQYFEVIDKTSFEGMTQRYIAKTGDYDYCFVGIWKNAEAIAAQRPAMIAHLDEVRGFMEELSPELGVTDPVSGNIVSKVGYHD</sequence>
<comment type="caution">
    <text evidence="1">The sequence shown here is derived from an EMBL/GenBank/DDBJ whole genome shotgun (WGS) entry which is preliminary data.</text>
</comment>
<proteinExistence type="predicted"/>
<dbReference type="AlphaFoldDB" id="A0A9D9BX96"/>
<organism evidence="1">
    <name type="scientific">Prochlorococcus marinus XMU1424</name>
    <dbReference type="NCBI Taxonomy" id="2774497"/>
    <lineage>
        <taxon>Bacteria</taxon>
        <taxon>Bacillati</taxon>
        <taxon>Cyanobacteriota</taxon>
        <taxon>Cyanophyceae</taxon>
        <taxon>Synechococcales</taxon>
        <taxon>Prochlorococcaceae</taxon>
        <taxon>Prochlorococcus</taxon>
    </lineage>
</organism>